<evidence type="ECO:0000313" key="2">
    <source>
        <dbReference type="Proteomes" id="UP000790377"/>
    </source>
</evidence>
<dbReference type="Proteomes" id="UP000790377">
    <property type="component" value="Unassembled WGS sequence"/>
</dbReference>
<keyword evidence="2" id="KW-1185">Reference proteome</keyword>
<comment type="caution">
    <text evidence="1">The sequence shown here is derived from an EMBL/GenBank/DDBJ whole genome shotgun (WGS) entry which is preliminary data.</text>
</comment>
<proteinExistence type="predicted"/>
<name>A0ACB8AFM3_9AGAM</name>
<sequence length="355" mass="38396">MSFDIPTTQKAWRVIRQGKPAKALSFQSDVQVPKQLGPGEVLVKVQAAALNPVGYKLMASVPNFIARRPLTPEYDLSGVVVDANGTNFSNGDEVFGMISVAHQFKTQQGTLCQYTRLPATGLVLRPQNVTPIQACGIPLAGETALQALVNVGKLEAGQTVFINGGSSSVGIFAIHIAKALGARVIASASGKNEAFVKDHGADEFIDYTTTPLHQYLTENPPSPKFHLIFDAAGLVDPSLYKHSEAYLAPGGTYISTGPTPSFTWGGPRGLSNLLSTFREVMTPTWLWGTRRSWKLVSLVHSQEDLKRLREMLAEGKLKPAVDSVYGFEDALSAYERLQTSRARGKVVVKVEEGVN</sequence>
<accession>A0ACB8AFM3</accession>
<evidence type="ECO:0000313" key="1">
    <source>
        <dbReference type="EMBL" id="KAH7912134.1"/>
    </source>
</evidence>
<organism evidence="1 2">
    <name type="scientific">Hygrophoropsis aurantiaca</name>
    <dbReference type="NCBI Taxonomy" id="72124"/>
    <lineage>
        <taxon>Eukaryota</taxon>
        <taxon>Fungi</taxon>
        <taxon>Dikarya</taxon>
        <taxon>Basidiomycota</taxon>
        <taxon>Agaricomycotina</taxon>
        <taxon>Agaricomycetes</taxon>
        <taxon>Agaricomycetidae</taxon>
        <taxon>Boletales</taxon>
        <taxon>Coniophorineae</taxon>
        <taxon>Hygrophoropsidaceae</taxon>
        <taxon>Hygrophoropsis</taxon>
    </lineage>
</organism>
<protein>
    <submittedName>
        <fullName evidence="1">NAD(P)-binding protein</fullName>
    </submittedName>
</protein>
<dbReference type="EMBL" id="MU267658">
    <property type="protein sequence ID" value="KAH7912134.1"/>
    <property type="molecule type" value="Genomic_DNA"/>
</dbReference>
<reference evidence="1" key="1">
    <citation type="journal article" date="2021" name="New Phytol.">
        <title>Evolutionary innovations through gain and loss of genes in the ectomycorrhizal Boletales.</title>
        <authorList>
            <person name="Wu G."/>
            <person name="Miyauchi S."/>
            <person name="Morin E."/>
            <person name="Kuo A."/>
            <person name="Drula E."/>
            <person name="Varga T."/>
            <person name="Kohler A."/>
            <person name="Feng B."/>
            <person name="Cao Y."/>
            <person name="Lipzen A."/>
            <person name="Daum C."/>
            <person name="Hundley H."/>
            <person name="Pangilinan J."/>
            <person name="Johnson J."/>
            <person name="Barry K."/>
            <person name="LaButti K."/>
            <person name="Ng V."/>
            <person name="Ahrendt S."/>
            <person name="Min B."/>
            <person name="Choi I.G."/>
            <person name="Park H."/>
            <person name="Plett J.M."/>
            <person name="Magnuson J."/>
            <person name="Spatafora J.W."/>
            <person name="Nagy L.G."/>
            <person name="Henrissat B."/>
            <person name="Grigoriev I.V."/>
            <person name="Yang Z.L."/>
            <person name="Xu J."/>
            <person name="Martin F.M."/>
        </authorList>
    </citation>
    <scope>NUCLEOTIDE SEQUENCE</scope>
    <source>
        <strain evidence="1">ATCC 28755</strain>
    </source>
</reference>
<gene>
    <name evidence="1" type="ORF">BJ138DRAFT_1172101</name>
</gene>